<dbReference type="STRING" id="5627.A0A1C7LSA9"/>
<feature type="domain" description="GmrSD restriction endonucleases N-terminal" evidence="2">
    <location>
        <begin position="81"/>
        <end position="169"/>
    </location>
</feature>
<comment type="caution">
    <text evidence="3">The sequence shown here is derived from an EMBL/GenBank/DDBJ whole genome shotgun (WGS) entry which is preliminary data.</text>
</comment>
<protein>
    <recommendedName>
        <fullName evidence="2">GmrSD restriction endonucleases N-terminal domain-containing protein</fullName>
    </recommendedName>
</protein>
<dbReference type="PANTHER" id="PTHR39639">
    <property type="entry name" value="CHROMOSOME 16, WHOLE GENOME SHOTGUN SEQUENCE"/>
    <property type="match status" value="1"/>
</dbReference>
<dbReference type="OMA" id="KRGRDFQ"/>
<dbReference type="InterPro" id="IPR004919">
    <property type="entry name" value="GmrSD_N"/>
</dbReference>
<proteinExistence type="predicted"/>
<evidence type="ECO:0000259" key="2">
    <source>
        <dbReference type="Pfam" id="PF03235"/>
    </source>
</evidence>
<reference evidence="3 4" key="1">
    <citation type="submission" date="2016-03" db="EMBL/GenBank/DDBJ databases">
        <title>Whole genome sequencing of Grifola frondosa 9006-11.</title>
        <authorList>
            <person name="Min B."/>
            <person name="Park H."/>
            <person name="Kim J.-G."/>
            <person name="Cho H."/>
            <person name="Oh Y.-L."/>
            <person name="Kong W.-S."/>
            <person name="Choi I.-G."/>
        </authorList>
    </citation>
    <scope>NUCLEOTIDE SEQUENCE [LARGE SCALE GENOMIC DNA]</scope>
    <source>
        <strain evidence="3 4">9006-11</strain>
    </source>
</reference>
<accession>A0A1C7LSA9</accession>
<evidence type="ECO:0000313" key="4">
    <source>
        <dbReference type="Proteomes" id="UP000092993"/>
    </source>
</evidence>
<gene>
    <name evidence="3" type="ORF">A0H81_12868</name>
</gene>
<keyword evidence="4" id="KW-1185">Reference proteome</keyword>
<dbReference type="OrthoDB" id="5419821at2759"/>
<evidence type="ECO:0000313" key="3">
    <source>
        <dbReference type="EMBL" id="OBZ67046.1"/>
    </source>
</evidence>
<feature type="region of interest" description="Disordered" evidence="1">
    <location>
        <begin position="378"/>
        <end position="421"/>
    </location>
</feature>
<name>A0A1C7LSA9_GRIFR</name>
<organism evidence="3 4">
    <name type="scientific">Grifola frondosa</name>
    <name type="common">Maitake</name>
    <name type="synonym">Polyporus frondosus</name>
    <dbReference type="NCBI Taxonomy" id="5627"/>
    <lineage>
        <taxon>Eukaryota</taxon>
        <taxon>Fungi</taxon>
        <taxon>Dikarya</taxon>
        <taxon>Basidiomycota</taxon>
        <taxon>Agaricomycotina</taxon>
        <taxon>Agaricomycetes</taxon>
        <taxon>Polyporales</taxon>
        <taxon>Grifolaceae</taxon>
        <taxon>Grifola</taxon>
    </lineage>
</organism>
<dbReference type="Proteomes" id="UP000092993">
    <property type="component" value="Unassembled WGS sequence"/>
</dbReference>
<evidence type="ECO:0000256" key="1">
    <source>
        <dbReference type="SAM" id="MobiDB-lite"/>
    </source>
</evidence>
<dbReference type="Pfam" id="PF03235">
    <property type="entry name" value="GmrSD_N"/>
    <property type="match status" value="1"/>
</dbReference>
<dbReference type="PANTHER" id="PTHR39639:SF1">
    <property type="entry name" value="DUF262 DOMAIN-CONTAINING PROTEIN"/>
    <property type="match status" value="1"/>
</dbReference>
<dbReference type="EMBL" id="LUGG01000025">
    <property type="protein sequence ID" value="OBZ67046.1"/>
    <property type="molecule type" value="Genomic_DNA"/>
</dbReference>
<dbReference type="AlphaFoldDB" id="A0A1C7LSA9"/>
<sequence>MVLVNYILKLKTPLVSHQLFLHSFERKSRKSHLQVDFDELQSDLDDYDDDGFHIGDRLDPPQARLYSTQDLHTLIHEGVIDLCPPYQRDIVWTEAKQVKLLDSLFRNFYVPPVVFAVYKDEDGEEVRKCVDGKQRLTSIQKFFDGQIPYRDPKNRRHFVPEHWKRDFASKQITCVEYHNLNRGFERDIFQRVQLGMPLTAAEKLQAIASPWAEFISDLDARFVCSDDGLTTVIDVDMKRGRNFQSLAQLVYCCDGYPEQLVPTPQKMEQWILNMNPPIQTFKTAIYDILTAFWHIAATPELNVGFTKIQKRVAPIEFVFIGVLLYVMRDASHEDRAREIYEMRKDIRKKYPDIRTRGDIVKSLWTFIDKLTTRQVEGGTTSDLYGKKKRRKTRDYDSDEEIADEYRPSSAKQYSKRPKGRR</sequence>